<dbReference type="KEGG" id="rfo:REIFOR_03191"/>
<keyword evidence="3" id="KW-0460">Magnesium</keyword>
<dbReference type="NCBIfam" id="TIGR01488">
    <property type="entry name" value="HAD-SF-IB"/>
    <property type="match status" value="1"/>
</dbReference>
<keyword evidence="2 4" id="KW-0378">Hydrolase</keyword>
<dbReference type="InterPro" id="IPR023214">
    <property type="entry name" value="HAD_sf"/>
</dbReference>
<evidence type="ECO:0000256" key="2">
    <source>
        <dbReference type="ARBA" id="ARBA00022801"/>
    </source>
</evidence>
<accession>A0A2K8KU90</accession>
<dbReference type="OrthoDB" id="9784466at2"/>
<dbReference type="RefSeq" id="WP_100258495.1">
    <property type="nucleotide sequence ID" value="NZ_CP011797.1"/>
</dbReference>
<proteinExistence type="predicted"/>
<dbReference type="PANTHER" id="PTHR43344:SF13">
    <property type="entry name" value="PHOSPHATASE RV3661-RELATED"/>
    <property type="match status" value="1"/>
</dbReference>
<evidence type="ECO:0000256" key="1">
    <source>
        <dbReference type="ARBA" id="ARBA00022723"/>
    </source>
</evidence>
<dbReference type="CDD" id="cd02612">
    <property type="entry name" value="HAD_PGPPase"/>
    <property type="match status" value="1"/>
</dbReference>
<reference evidence="4 5" key="1">
    <citation type="journal article" date="2017" name="Environ. Microbiol.">
        <title>Genomic and physiological analyses of 'Reinekea forsetii' reveal a versatile opportunistic lifestyle during spring algae blooms.</title>
        <authorList>
            <person name="Avci B."/>
            <person name="Hahnke R.L."/>
            <person name="Chafee M."/>
            <person name="Fischer T."/>
            <person name="Gruber-Vodicka H."/>
            <person name="Tegetmeyer H.E."/>
            <person name="Harder J."/>
            <person name="Fuchs B.M."/>
            <person name="Amann R.I."/>
            <person name="Teeling H."/>
        </authorList>
    </citation>
    <scope>NUCLEOTIDE SEQUENCE [LARGE SCALE GENOMIC DNA]</scope>
    <source>
        <strain evidence="4 5">Hel1_31_D35</strain>
    </source>
</reference>
<dbReference type="NCBIfam" id="TIGR01490">
    <property type="entry name" value="HAD-SF-IB-hyp1"/>
    <property type="match status" value="1"/>
</dbReference>
<dbReference type="Pfam" id="PF12710">
    <property type="entry name" value="HAD"/>
    <property type="match status" value="1"/>
</dbReference>
<protein>
    <submittedName>
        <fullName evidence="4">Phosphoserine phosphatase</fullName>
        <ecNumber evidence="4">3.1.3.3</ecNumber>
    </submittedName>
</protein>
<dbReference type="Proteomes" id="UP000229757">
    <property type="component" value="Chromosome"/>
</dbReference>
<dbReference type="GO" id="GO:0046872">
    <property type="term" value="F:metal ion binding"/>
    <property type="evidence" value="ECO:0007669"/>
    <property type="project" value="UniProtKB-KW"/>
</dbReference>
<dbReference type="GO" id="GO:0016787">
    <property type="term" value="F:hydrolase activity"/>
    <property type="evidence" value="ECO:0007669"/>
    <property type="project" value="UniProtKB-KW"/>
</dbReference>
<keyword evidence="1" id="KW-0479">Metal-binding</keyword>
<dbReference type="Gene3D" id="3.40.50.1000">
    <property type="entry name" value="HAD superfamily/HAD-like"/>
    <property type="match status" value="1"/>
</dbReference>
<dbReference type="SUPFAM" id="SSF56784">
    <property type="entry name" value="HAD-like"/>
    <property type="match status" value="1"/>
</dbReference>
<dbReference type="EC" id="3.1.3.3" evidence="4"/>
<dbReference type="EMBL" id="CP011797">
    <property type="protein sequence ID" value="ATX78297.1"/>
    <property type="molecule type" value="Genomic_DNA"/>
</dbReference>
<evidence type="ECO:0000313" key="4">
    <source>
        <dbReference type="EMBL" id="ATX78297.1"/>
    </source>
</evidence>
<dbReference type="InterPro" id="IPR036412">
    <property type="entry name" value="HAD-like_sf"/>
</dbReference>
<sequence length="220" mass="24752">MTLAIFDLDNTLICGDSDHAWGQFLVDQGLVDTDKVRIANDYFLSEYQAGTLNIDEYLEFTLAFLAGKSPSELAPLHQQFMTEVIEPMMLPQAIELIDQHRALGHQLLIITATNRFITEPIARRLGIEQLIACEPELTGTRYTGKATGTPSFGQGKVVRLQQWLDDRHESLDGAWFYSDSRNDLPLLEWVDNPIAVNPDEALKDIAQTNGWPILDLRKPA</sequence>
<dbReference type="InterPro" id="IPR006385">
    <property type="entry name" value="HAD_hydro_SerB1"/>
</dbReference>
<dbReference type="Gene3D" id="1.20.1440.100">
    <property type="entry name" value="SG protein - dephosphorylation function"/>
    <property type="match status" value="1"/>
</dbReference>
<evidence type="ECO:0000256" key="3">
    <source>
        <dbReference type="ARBA" id="ARBA00022842"/>
    </source>
</evidence>
<dbReference type="PANTHER" id="PTHR43344">
    <property type="entry name" value="PHOSPHOSERINE PHOSPHATASE"/>
    <property type="match status" value="1"/>
</dbReference>
<organism evidence="4 5">
    <name type="scientific">Reinekea forsetii</name>
    <dbReference type="NCBI Taxonomy" id="1336806"/>
    <lineage>
        <taxon>Bacteria</taxon>
        <taxon>Pseudomonadati</taxon>
        <taxon>Pseudomonadota</taxon>
        <taxon>Gammaproteobacteria</taxon>
        <taxon>Oceanospirillales</taxon>
        <taxon>Saccharospirillaceae</taxon>
        <taxon>Reinekea</taxon>
    </lineage>
</organism>
<dbReference type="AlphaFoldDB" id="A0A2K8KU90"/>
<evidence type="ECO:0000313" key="5">
    <source>
        <dbReference type="Proteomes" id="UP000229757"/>
    </source>
</evidence>
<gene>
    <name evidence="4" type="ORF">REIFOR_03191</name>
</gene>
<dbReference type="InterPro" id="IPR050582">
    <property type="entry name" value="HAD-like_SerB"/>
</dbReference>
<keyword evidence="5" id="KW-1185">Reference proteome</keyword>
<name>A0A2K8KU90_9GAMM</name>